<comment type="caution">
    <text evidence="14">The sequence shown here is derived from an EMBL/GenBank/DDBJ whole genome shotgun (WGS) entry which is preliminary data.</text>
</comment>
<evidence type="ECO:0000256" key="5">
    <source>
        <dbReference type="ARBA" id="ARBA00022761"/>
    </source>
</evidence>
<feature type="domain" description="VWFD" evidence="13">
    <location>
        <begin position="5717"/>
        <end position="5894"/>
    </location>
</feature>
<dbReference type="PANTHER" id="PTHR23345:SF15">
    <property type="entry name" value="VITELLOGENIN 1-RELATED"/>
    <property type="match status" value="1"/>
</dbReference>
<dbReference type="InterPro" id="IPR011030">
    <property type="entry name" value="Lipovitellin_superhlx_dom"/>
</dbReference>
<feature type="chain" id="PRO_5042255628" evidence="11">
    <location>
        <begin position="16"/>
        <end position="6259"/>
    </location>
</feature>
<dbReference type="InterPro" id="IPR009454">
    <property type="entry name" value="Lipid_transpt_open_b-sht"/>
</dbReference>
<dbReference type="InterPro" id="IPR050733">
    <property type="entry name" value="Vitellogenin/Apolipophorin"/>
</dbReference>
<accession>A0AAD9V0G6</accession>
<evidence type="ECO:0000313" key="15">
    <source>
        <dbReference type="Proteomes" id="UP001249851"/>
    </source>
</evidence>
<dbReference type="SUPFAM" id="SSF56968">
    <property type="entry name" value="Lipovitellin-phosvitin complex, beta-sheet shell regions"/>
    <property type="match status" value="2"/>
</dbReference>
<evidence type="ECO:0000256" key="7">
    <source>
        <dbReference type="ARBA" id="ARBA00023157"/>
    </source>
</evidence>
<comment type="subcellular location">
    <subcellularLocation>
        <location evidence="1">Secreted</location>
    </subcellularLocation>
</comment>
<evidence type="ECO:0000259" key="12">
    <source>
        <dbReference type="PROSITE" id="PS51211"/>
    </source>
</evidence>
<evidence type="ECO:0000313" key="14">
    <source>
        <dbReference type="EMBL" id="KAK2556666.1"/>
    </source>
</evidence>
<dbReference type="InterPro" id="IPR015817">
    <property type="entry name" value="Vitellinogen_open_b-sht_sub1"/>
</dbReference>
<dbReference type="Gene3D" id="2.20.50.20">
    <property type="entry name" value="Lipovitellin. Chain A, domain 3"/>
    <property type="match status" value="1"/>
</dbReference>
<protein>
    <submittedName>
        <fullName evidence="14">Apolipophorin</fullName>
    </submittedName>
</protein>
<dbReference type="GO" id="GO:0005319">
    <property type="term" value="F:lipid transporter activity"/>
    <property type="evidence" value="ECO:0007669"/>
    <property type="project" value="InterPro"/>
</dbReference>
<proteinExistence type="predicted"/>
<dbReference type="PANTHER" id="PTHR23345">
    <property type="entry name" value="VITELLOGENIN-RELATED"/>
    <property type="match status" value="1"/>
</dbReference>
<dbReference type="GO" id="GO:0005576">
    <property type="term" value="C:extracellular region"/>
    <property type="evidence" value="ECO:0007669"/>
    <property type="project" value="UniProtKB-SubCell"/>
</dbReference>
<feature type="coiled-coil region" evidence="10">
    <location>
        <begin position="3830"/>
        <end position="3878"/>
    </location>
</feature>
<dbReference type="EMBL" id="JARQWQ010000054">
    <property type="protein sequence ID" value="KAK2556666.1"/>
    <property type="molecule type" value="Genomic_DNA"/>
</dbReference>
<evidence type="ECO:0000256" key="8">
    <source>
        <dbReference type="ARBA" id="ARBA00023180"/>
    </source>
</evidence>
<feature type="signal peptide" evidence="11">
    <location>
        <begin position="1"/>
        <end position="15"/>
    </location>
</feature>
<dbReference type="Gene3D" id="2.20.80.10">
    <property type="entry name" value="Lipovitellin-phosvitin complex, chain A, domain 4"/>
    <property type="match status" value="1"/>
</dbReference>
<dbReference type="Pfam" id="PF06448">
    <property type="entry name" value="DUF1081"/>
    <property type="match status" value="1"/>
</dbReference>
<dbReference type="PROSITE" id="PS51233">
    <property type="entry name" value="VWFD"/>
    <property type="match status" value="1"/>
</dbReference>
<dbReference type="InterPro" id="IPR015816">
    <property type="entry name" value="Vitellinogen_b-sht_N"/>
</dbReference>
<feature type="domain" description="Vitellogenin" evidence="12">
    <location>
        <begin position="35"/>
        <end position="664"/>
    </location>
</feature>
<dbReference type="SUPFAM" id="SSF48431">
    <property type="entry name" value="Lipovitellin-phosvitin complex, superhelical domain"/>
    <property type="match status" value="1"/>
</dbReference>
<keyword evidence="7" id="KW-1015">Disulfide bond</keyword>
<reference evidence="14" key="2">
    <citation type="journal article" date="2023" name="Science">
        <title>Genomic signatures of disease resistance in endangered staghorn corals.</title>
        <authorList>
            <person name="Vollmer S.V."/>
            <person name="Selwyn J.D."/>
            <person name="Despard B.A."/>
            <person name="Roesel C.L."/>
        </authorList>
    </citation>
    <scope>NUCLEOTIDE SEQUENCE</scope>
    <source>
        <strain evidence="14">K2</strain>
    </source>
</reference>
<dbReference type="SMART" id="SM01169">
    <property type="entry name" value="DUF1943"/>
    <property type="match status" value="1"/>
</dbReference>
<dbReference type="Gene3D" id="2.30.230.10">
    <property type="entry name" value="Lipovitellin, beta-sheet shell regions, chain A"/>
    <property type="match status" value="1"/>
</dbReference>
<evidence type="ECO:0000256" key="10">
    <source>
        <dbReference type="SAM" id="Coils"/>
    </source>
</evidence>
<name>A0AAD9V0G6_ACRCE</name>
<keyword evidence="8" id="KW-0325">Glycoprotein</keyword>
<dbReference type="Pfam" id="PF09172">
    <property type="entry name" value="Vit_open_b-sht"/>
    <property type="match status" value="1"/>
</dbReference>
<evidence type="ECO:0000259" key="13">
    <source>
        <dbReference type="PROSITE" id="PS51233"/>
    </source>
</evidence>
<keyword evidence="4 11" id="KW-0732">Signal</keyword>
<dbReference type="Proteomes" id="UP001249851">
    <property type="component" value="Unassembled WGS sequence"/>
</dbReference>
<dbReference type="PROSITE" id="PS51211">
    <property type="entry name" value="VITELLOGENIN"/>
    <property type="match status" value="1"/>
</dbReference>
<dbReference type="InterPro" id="IPR001846">
    <property type="entry name" value="VWF_type-D"/>
</dbReference>
<dbReference type="Pfam" id="PF01347">
    <property type="entry name" value="Vitellogenin_N"/>
    <property type="match status" value="1"/>
</dbReference>
<evidence type="ECO:0000256" key="11">
    <source>
        <dbReference type="SAM" id="SignalP"/>
    </source>
</evidence>
<dbReference type="Pfam" id="PF00094">
    <property type="entry name" value="VWD"/>
    <property type="match status" value="1"/>
</dbReference>
<dbReference type="Gene3D" id="1.25.10.20">
    <property type="entry name" value="Vitellinogen, superhelical"/>
    <property type="match status" value="1"/>
</dbReference>
<keyword evidence="10" id="KW-0175">Coiled coil</keyword>
<organism evidence="14 15">
    <name type="scientific">Acropora cervicornis</name>
    <name type="common">Staghorn coral</name>
    <dbReference type="NCBI Taxonomy" id="6130"/>
    <lineage>
        <taxon>Eukaryota</taxon>
        <taxon>Metazoa</taxon>
        <taxon>Cnidaria</taxon>
        <taxon>Anthozoa</taxon>
        <taxon>Hexacorallia</taxon>
        <taxon>Scleractinia</taxon>
        <taxon>Astrocoeniina</taxon>
        <taxon>Acroporidae</taxon>
        <taxon>Acropora</taxon>
    </lineage>
</organism>
<keyword evidence="2" id="KW-0813">Transport</keyword>
<dbReference type="InterPro" id="IPR015819">
    <property type="entry name" value="Lipid_transp_b-sht_shell"/>
</dbReference>
<evidence type="ECO:0000256" key="2">
    <source>
        <dbReference type="ARBA" id="ARBA00022448"/>
    </source>
</evidence>
<reference evidence="14" key="1">
    <citation type="journal article" date="2023" name="G3 (Bethesda)">
        <title>Whole genome assembly and annotation of the endangered Caribbean coral Acropora cervicornis.</title>
        <authorList>
            <person name="Selwyn J.D."/>
            <person name="Vollmer S.V."/>
        </authorList>
    </citation>
    <scope>NUCLEOTIDE SEQUENCE</scope>
    <source>
        <strain evidence="14">K2</strain>
    </source>
</reference>
<evidence type="ECO:0000256" key="1">
    <source>
        <dbReference type="ARBA" id="ARBA00004613"/>
    </source>
</evidence>
<sequence>MRPWLFVLLATGAIAAPLSWNSERSPQCDKNLDRFHYSKEFPYDYEGETISKVAGASSARSALKIRARCVVKPVAPCQHVLKIDTVELWEAQSKNPGPLKYQLSQGTTAFAVELAAQDLVFRTDRGLITEILADPKEPLHILNIKRGILSALQVQFVDRNVTLVEDDVSGKCKVRYAIKSRHLSGRPKVLYKTRNMTECSDRAQTDIGIHIHSYEAKPLSLLNSHSTCKVYLTAKTRTQKVVCEEQHLFRPFSAGYKNASGAMTTIRQVLELHSIRHSEPEAISVEGLHPVPLRFVHEKPQSTEKVITDAYRLLSRLSRDTRKSTKPDSAQYFSELVYHIQKLNTEGMESLWQKVHKEQDPKMNEYFYDALPHCGTGGCAKVMSDAVRNKLVSHERGNMFLAGLAMAANPTKDTIAHVLELCEHHAGRTAMLTLGTLIHKVCESSPVQCTQQAEDDPISRAERFLLSRLGERCEGSTPEDFENILMTLKAIGNAGRPESAEDILLNCALNQDAPVNMTIASIEALRRLPCDNAITDQLMNIYRDPNWDVEIRIAAYLALMKCPSPDVFKDIADVLKNEVNNQVGSFVWSHMTNAMDSTEPVHGVPQARMMKDALNGMTLREFNFNRLRFSRAWEGSFYNDALRFGGSAQSHLIFHPTSFFPRSAMLNLTVDILGASINLLETAARFEGVEILIERFFGDEGYFPDDRIMKMFNLKPHSERDQEEKTITKRLRGRRSLGIHDDINRIENHLTDLHKAMDNRKHHPSGSVSVKMFGNELRLASFDDITWLNDEIDKINMIDFLLMLAKGGKKTFSKSMMFLDAQTVVPTIMGLPLKLSAKGTTVASVELAGKFDIRNMFWGKMSFDIRGHIKPSAVVDISGRMGVSAIHAECGILVNSSLYTVTQTKGNATYSQGELLKFEIGVPEDPVQFVNASSSLFTTLNDKKLAIEGTPRRIEPSPCLNLTHFLGLKFCGQLSLPLAYRGLESPFFPLSGPSSYSISMQRTDPKLTKYQLLVERLQTEDDNKYDVMASMSTPGATWERKFDTKVTAWIKEDGKLFTVSAGVPGVDFGKFEATYNNVTHSLNLTYSTAKDVVFGYPVVLNGQFFNSTKDSHSRDLGIKLSASYGNYTIQQLSKLYYKPVGVIGFVNNITYWTGKYVFATGELDIPKKSISFLTNHTCSKTELTFNGTLGDEDNNFLFTLNNGIANVGMDVTGRHLKTQREGVLRLFTRPLQQSFTLRGHFAESTDERGVRFIASHDNENRVFRWYSGIVQSPNEKALKTNATVLGSKAEAVLGYFNLGQSAGIKFNGLLLDKTFNIIGSYVDVGKEKGIRLNTSAFDKTMEVALTFLNLPTGQSMKLNASVINKTIEAVWSYVNIGNEKGVRMKAVAMSYAAQSALVYQDFSDTSNIKLNATVLNKTIEARKREGNPSNVTAFKRAAVVMGSYFTRGKQRGIHLNASALNRTLATTWTIHNQANEKALKLHARALKRNIHATWSVLHSSAEKGLKFNASLLNKTFNAKWTFISLPNEKALTFQAWTLKKSINSTCSILHSVSEKSVKFNISALSKSFDAKVSYLNFTNEKGLNIQVRALNKTVDATWSFFSVSGRRTLKFNASAFNNNFNAKWSLLDLPNGKNLIFDAQAVDKTMNASWSFLNLGKEKTLLFKANAMNKTVNATWILVNLEEEKSLIFKASVLNKPVEIVWTILNHRSEKGLTLTAKVQSSAVRAAWLLANLTNEKSLIFRADALDKRIESYWSYVSFPNEKGIKFNVTGLDKPFNAALTFASLTNEKRLKFNANGFNKHSEAFWSYMKTKNEDIIKINVSAMKKSAEAAVSYFKSDDERAVKFKATAMKKTLKAVWSYVMKKNERSIKFNASALNKNLDATLSYLTTENERSLKLKATAGNETTEAVLSYQMSGREKSIRFNASAINQTIQATWMFVQFANEKSINFKAACAKRSVEASLSYLWKESDRAIKFNASVMNKVVKAVWSYVQKENMRSVKFRAFAMKETIETALSYIVRENERSLQFTGSALSKSVEANLALIETENGRSVKLSAFAMNETVEAIWGYRSSGNERSINFKATAAKKAMEATLTLLTSSSKKGLQFSLAVMNKSMNSSLVYFNEPTSSGVRLKVNCCNKSFLVESAMMFQEKQRSIVIKAAYQKRTIALIGQLETLETGKSACLYPEYLGRSRGRICAMLTNNSSERSVSLDMEILNRTGQLKARLYNSQGEIATRFTAKFNRKTHLESWFSYSHLMEMKTLHFNATVNRKSAGASLYFRNTTKKAVGIKASVMNRHITVEGSLLTGKTTKEAAVLMYWNETVVTKLSVNLVNNEKRKMLQLRAQMGRFVAEWKTALIKQSDVTESLVVFMLRNGSQHLFYDRSKLTLSKEGRGHSFDYQHNIKLMGRSYEYGLFAEYDNNSNAEETYHETSLSFLWSKSKVFSLSGVYRNSSRNFYSDLRVEYLPEKTLTHSLKWFREDNSVEVNLELLPRKPIKWITSWKTDDGISMESSVNFLGKKIDNWFTYIQSQGEYEGHFEICPVFPLTVKGFFMRENVVTLNRTWNHKIDYREQEQKLLVSVDVLPNAPVVFDASWNTSKGMKIGMDMRAFRKSLYLASSYDRLTNTLQSGITVAKKTFTITKRLDVDSKTLSLTMKAFNRTFGLSGRFDWKNFIASTFVSYQNNQAGWFLAYDPAFRSIIFNITLTPTLSGQIVGDMPDDRYVRLALQRKFGWNVVNEATGIYRLNGEGSRFSFTWNTTSMNMLTGSFQDLKTAFVNYWNLTLEKGENLTRELDVIVKKLHANIKPQILKLYENLTGELDAIVKNLHAKIRPPVLKLYEQVKKYDYQGLLDKVKVMAKNATLQFSTVTVKALTDTVKNLPEVVRNATVLYKEMVGILALLDKRVLRNVTDLYKKFQSEVLPLISGNATVHLKNITKDLEAWAKNVSVMLSGVKVKGRKLGEIVRNLYRKVKEITKELISKVDQKTRERIVKIREIQIGNQKIGPLIDEYKLKIQKLTCGFNASCSLKNLVSLARKLQLDVQNFTVLSKTLLEHFQEFNETIYLHFTGLNLSVRQQLIELRDKAFFVHQSAVNFTTNLKKIAPHLLENVTIQAIHLTRNMTMEARNIAVKVKIVILETYAKLMKLHGPLINLTTKAVILPVTKLALELNNNVTRYLQSVVAPHAHVILNMFYRLQNVYIRNVSVGLVMERMFSTSYEFARQAYHKLNQTLTSNIFAIITFISENSQKSPQEIIDLSMKKSIEFFNLTKTVLSSPLNFNLSGHAAVIFERSIATVNSTLQELLQLKPKEFIDLCIKEIQVTSRNITGEILKVIEQLRALDLTRSLKLALAKIDFVGRINALKVHMKWQNLVRSIQAFNLKERAVVLKYHLSNASVKVQKEIQKLFALSLRILNLTENLIRTKTSKDVLMAEFISIANEIGRISMKYGVLAQNTAIELEGRLRNIVLENGAVLKNITVIKTSEAYNFLKKHGQAFYYEHREEALAVYNAYKDLAGTTYDALKGMAMEKFHIYQERFTSQAKVFVAELTKYENMSFEEIAVKIYEFVNKYGLTFYNNVTLGATELYKKTTNKAMMMYRKVTIHGLGFYQNVTSHGLELYKNVTLRAMKMYENLSTRALVTYNDIAKRGIELYKNATLRGTEFFSDTKNVALRAYNLTMIIIDQAKLVVFRYLNASRNTVINYYNIAREFTLKNYKPTRDLAVMCYQRYYNLSLNCTLYLCNLTRSMSLQSLSNVRELFPRGELLLGYLNKAFVPRIKDSLLNGRVVVLRYMNETVSLLRGALYMTKLWYLENKDKTVEKIILESYELAGHQAVEAQEILQLRFDELKELVQQKMEEMRSKCTLVKAWTIQLQQLNKTLMAIREEALSVYNQTTIITYRAAGKLIAILEPYLNAVQNRTLVYLVSAKTNTLPLIDKAKAFIFLKAVKTAETIVPLGKEIMAREDVQQLIGKRQWQEHRATAMKFVSEKYTEAINFVEKIRPELEAHIQAAIDYINETLPALVRESFTSIKIRCHELEKMYGGIIANPKDFVDTVLQMALGYLRNATRETPIEKYSYEETWVQLIEEVKGHKLVQLGLEFTNYTRDDLRRFASFVSDNVTRSVTIAKYRIESLKEGLRAKMQETKVTLMERFEAVKEMKLHEIIEHNYVFNTIQLARNVTSKIQDITSQAANITREILVVGEQYYTNLTNQVQQYTLLLRVKFNNHKMMLKKMVQDNTIILMGALRLYARLLNEMVHNYTQILKAELQSYTDFVNLQINAGSLYYEDYSKVIKANTNLMRASIQSYKKILFAKVHNYTKMIRAQAENYTLILKGHYERIYDTHLLPLYENGTIMVQKYNALAEHCIGKCRNVTFGAIDYARNWAAARVNASQVWINQTVDSGMKVYNSELKPLYYESLLPFYNNTLAVVHQICNFGQQFIKLRENVTMQALELRQGAINLTRQVVAMTTNSHSYATLRKLGKMTIRESLEEGRKVYFQAFNVTLGVSRMISSLTKLDFPKAYLQRAMNDALSAFNQSLLEAEPVIAFLNATRIELIETAIFLSKYSGLEDAVEERVRRSVAVIQSTTMYFVNHQAPKFLKASAFKAQVVINRSIQYADVYFKHTMASLEAAFTNAAYRFDMIVQNVRPSMNNTIHQIIQGTKVTCNKALSIIQDARNSLNKSIKMIEDARVAFNKAINEGLSPVDTLRLTLNEAIARTRVSLKDLSINVNETMADFRAALSNYIQVTQGAITLVIPHSGSFVRNMSTIAIALADKVGSIPQLVLEKMMAYKPVLMQRFRALKRDTLVKIKNLEMKVMALKEQALDEMKSLKANISVKIRNLKDEAVIKMRSLKNEGLNNVRRAIEVFADLKDKVKALKDRFEAYGKMLIANGVNHIVIYRQKAAGLVIEAYNFIKNHPITSRYIYVTLSYINTTKELVVVYGKNSYAIVLNAYNLTKNHPLVKEYLNLTIQYLNITKEQLLEYRNKTLMLAKKYYILAKNDPTLVKYSDMTLRYVTNTKNFVKGLDLTQTRNKTAEILKRGLRLSRQYMNITNIKRVTKRYLLRTFNLSRGREVLNEVRIITNKLVNLFRQLKAMIRNGTAKFHEFSRRCPFLENPKKITIEYLHRGLVLSRYCLNITQHHLSKSVTLLRLWYLTGVNTTLGYYNKGYKIAEMVALDVLNSTSLEEAFGKLNNHSRNAYIITMELYGDVSQTAVRKGRALYEKYSSMASNKTFNVYRDISIKISNISRSVVRKTVRSYRHIYQRSIEIFQNTTLLKQYLPIIKVHVTTVFDASRNLTIYCYEVVTDVSRDVYNSSSLTEAFGKTRKYSKIALHAIKKLYLEAEFRVKIFTRRAFNQSVEWLSDFPSMALNRAIALKRQALFKSRKFYSMALNKTIESCGRLYRKSLMSVYNTTFAKQYLPLVRRAIEHCRRLFNQAEATVQNSKLVQKYLPIAKRYAPVVFDTTRNFTLRSYKVVVETTLDIYNSSCFMEAYNKTSDYLSVALNVTLLKAEDCSIPALELTRLLYGEVAMKVNNYSALVIKNTLTLCQRVYNETAPLLYNSVVVKSYLPMALNFSRRCWIEGYGAVHDFTLGIYNSVFKAGLDIRDSSSLQQALMKFRTYCADAVFKTMQFCRDLYYQIFHVTVKSYNTLSMQSSALYNKIAEHETTVKYINGARTYIYNTKNMVNAQMKKMHRAKGNLHKRIGHQVNQMSRIMNPLNWIPPFNSTAMIFGGPHVYTFDGKYYTFPGYKKSDCTYVLARDVRDNKFTILSQETAIIVLTEDSSVKINQNGRVETIVKITSSGKKISDGHHSELPVQTFNTSVLREGSFIVLRHDLGLEIVCDVEHFLCTFNIAKWYHGRMAGLLGTNNNEDHDEFMSRYNKLTKNLTDFVNSWEITRDPECKILTTDEGLRPKCKPSKHMQRCSALFNETNSPLARYFTTVDPRPFIKACELDYQECDTNTPKDMKHCNTTSAYVELVRMRGEQAEYLPECGRCGNKEIGQRWYQQAGNNVDVVVLVQETSMLKSYAEKIPLYLNNVIQALDPHKFSFKFGVMAYGGRSSYARPNAITLDGQLMNDLSIVKYAFEHLKFAGMESQNHSSDALAAISRAAYIYPFRPAASKVFLLLTTSDRDTYDTISVDSTGKLLEAKDITLNVIGKYRKFHNQVLGQDFRGKVFYRKKPQVGTGVSELPNGEYMTLMKETRGSAFGLPFLGSNDKDKFGALQQATVSTWREQIKRDQITCKECFCARGDAGQGKTVCKVNTFRQKC</sequence>
<evidence type="ECO:0000256" key="3">
    <source>
        <dbReference type="ARBA" id="ARBA00022525"/>
    </source>
</evidence>
<evidence type="ECO:0000256" key="9">
    <source>
        <dbReference type="PROSITE-ProRule" id="PRU00557"/>
    </source>
</evidence>
<keyword evidence="15" id="KW-1185">Reference proteome</keyword>
<feature type="coiled-coil region" evidence="10">
    <location>
        <begin position="4794"/>
        <end position="4872"/>
    </location>
</feature>
<dbReference type="SMART" id="SM00216">
    <property type="entry name" value="VWD"/>
    <property type="match status" value="1"/>
</dbReference>
<keyword evidence="3" id="KW-0964">Secreted</keyword>
<dbReference type="GO" id="GO:0045735">
    <property type="term" value="F:nutrient reservoir activity"/>
    <property type="evidence" value="ECO:0007669"/>
    <property type="project" value="UniProtKB-KW"/>
</dbReference>
<comment type="caution">
    <text evidence="9">Lacks conserved residue(s) required for the propagation of feature annotation.</text>
</comment>
<dbReference type="SMART" id="SM00638">
    <property type="entry name" value="LPD_N"/>
    <property type="match status" value="1"/>
</dbReference>
<evidence type="ECO:0000256" key="6">
    <source>
        <dbReference type="ARBA" id="ARBA00023055"/>
    </source>
</evidence>
<dbReference type="InterPro" id="IPR001747">
    <property type="entry name" value="Vitellogenin_N"/>
</dbReference>
<evidence type="ECO:0000256" key="4">
    <source>
        <dbReference type="ARBA" id="ARBA00022729"/>
    </source>
</evidence>
<gene>
    <name evidence="14" type="ORF">P5673_021217</name>
</gene>
<dbReference type="InterPro" id="IPR015255">
    <property type="entry name" value="Vitellinogen_open_b-sht"/>
</dbReference>
<keyword evidence="5" id="KW-0758">Storage protein</keyword>
<keyword evidence="6" id="KW-0445">Lipid transport</keyword>